<sequence>MTVAGCQGLSAQDHDKVAEFIGKTVGIQLPPHKRQLIETRLRKRQKATGKSTISDYLAFALSAAGEGERQALVDALTTNKTDFFREPGHFEFLQRHLRARLDAGATDREYRFWSAACSSGEEPYTLAMVLAELNAERGGFHFHIDATDISESMLACARAGIYREDRIAPVPIPLRKKYLLRSRDPAKRLVKVDNALRARVNFSQFNLIAGSYPAEPCYDVILCRNVMIYFCERDRSLVINRLKASLKPGGLLILGHSESVGNQRQGLDVLSPTIYQRVPCL</sequence>
<comment type="catalytic activity">
    <reaction evidence="1 5">
        <text>L-glutamyl-[protein] + S-adenosyl-L-methionine = [protein]-L-glutamate 5-O-methyl ester + S-adenosyl-L-homocysteine</text>
        <dbReference type="Rhea" id="RHEA:24452"/>
        <dbReference type="Rhea" id="RHEA-COMP:10208"/>
        <dbReference type="Rhea" id="RHEA-COMP:10311"/>
        <dbReference type="ChEBI" id="CHEBI:29973"/>
        <dbReference type="ChEBI" id="CHEBI:57856"/>
        <dbReference type="ChEBI" id="CHEBI:59789"/>
        <dbReference type="ChEBI" id="CHEBI:82795"/>
        <dbReference type="EC" id="2.1.1.80"/>
    </reaction>
</comment>
<dbReference type="GO" id="GO:0008983">
    <property type="term" value="F:protein-glutamate O-methyltransferase activity"/>
    <property type="evidence" value="ECO:0007669"/>
    <property type="project" value="UniProtKB-EC"/>
</dbReference>
<dbReference type="PROSITE" id="PS50123">
    <property type="entry name" value="CHER"/>
    <property type="match status" value="1"/>
</dbReference>
<dbReference type="InterPro" id="IPR000780">
    <property type="entry name" value="CheR_MeTrfase"/>
</dbReference>
<feature type="binding site" evidence="6">
    <location>
        <position position="148"/>
    </location>
    <ligand>
        <name>S-adenosyl-L-methionine</name>
        <dbReference type="ChEBI" id="CHEBI:59789"/>
    </ligand>
</feature>
<evidence type="ECO:0000256" key="1">
    <source>
        <dbReference type="ARBA" id="ARBA00001541"/>
    </source>
</evidence>
<dbReference type="InterPro" id="IPR036804">
    <property type="entry name" value="CheR_N_sf"/>
</dbReference>
<keyword evidence="2 5" id="KW-0489">Methyltransferase</keyword>
<comment type="function">
    <text evidence="5">Methylation of the membrane-bound methyl-accepting chemotaxis proteins (MCP) to form gamma-glutamyl methyl ester residues in MCP.</text>
</comment>
<dbReference type="InterPro" id="IPR022641">
    <property type="entry name" value="CheR_N"/>
</dbReference>
<dbReference type="EC" id="2.1.1.80" evidence="5"/>
<keyword evidence="4 5" id="KW-0949">S-adenosyl-L-methionine</keyword>
<dbReference type="SUPFAM" id="SSF53335">
    <property type="entry name" value="S-adenosyl-L-methionine-dependent methyltransferases"/>
    <property type="match status" value="1"/>
</dbReference>
<evidence type="ECO:0000313" key="9">
    <source>
        <dbReference type="Proteomes" id="UP000664654"/>
    </source>
</evidence>
<dbReference type="Gene3D" id="1.10.155.10">
    <property type="entry name" value="Chemotaxis receptor methyltransferase CheR, N-terminal domain"/>
    <property type="match status" value="1"/>
</dbReference>
<evidence type="ECO:0000256" key="4">
    <source>
        <dbReference type="ARBA" id="ARBA00022691"/>
    </source>
</evidence>
<gene>
    <name evidence="8" type="ORF">J0A66_17750</name>
</gene>
<dbReference type="InterPro" id="IPR022642">
    <property type="entry name" value="CheR_C"/>
</dbReference>
<dbReference type="InterPro" id="IPR029063">
    <property type="entry name" value="SAM-dependent_MTases_sf"/>
</dbReference>
<feature type="binding site" evidence="6">
    <location>
        <position position="85"/>
    </location>
    <ligand>
        <name>S-adenosyl-L-methionine</name>
        <dbReference type="ChEBI" id="CHEBI:59789"/>
    </ligand>
</feature>
<keyword evidence="3 5" id="KW-0808">Transferase</keyword>
<evidence type="ECO:0000259" key="7">
    <source>
        <dbReference type="PROSITE" id="PS50123"/>
    </source>
</evidence>
<dbReference type="SUPFAM" id="SSF47757">
    <property type="entry name" value="Chemotaxis receptor methyltransferase CheR, N-terminal domain"/>
    <property type="match status" value="1"/>
</dbReference>
<dbReference type="PRINTS" id="PR00996">
    <property type="entry name" value="CHERMTFRASE"/>
</dbReference>
<evidence type="ECO:0000256" key="5">
    <source>
        <dbReference type="PIRNR" id="PIRNR000410"/>
    </source>
</evidence>
<name>A0A939DRV7_9ALTE</name>
<dbReference type="InterPro" id="IPR026024">
    <property type="entry name" value="Chemotaxis_MeTrfase_CheR"/>
</dbReference>
<dbReference type="PANTHER" id="PTHR24422">
    <property type="entry name" value="CHEMOTAXIS PROTEIN METHYLTRANSFERASE"/>
    <property type="match status" value="1"/>
</dbReference>
<dbReference type="Proteomes" id="UP000664654">
    <property type="component" value="Unassembled WGS sequence"/>
</dbReference>
<dbReference type="PIRSF" id="PIRSF000410">
    <property type="entry name" value="CheR"/>
    <property type="match status" value="1"/>
</dbReference>
<feature type="binding site" evidence="6">
    <location>
        <position position="81"/>
    </location>
    <ligand>
        <name>S-adenosyl-L-methionine</name>
        <dbReference type="ChEBI" id="CHEBI:59789"/>
    </ligand>
</feature>
<dbReference type="EMBL" id="JAFKCV010000013">
    <property type="protein sequence ID" value="MBN7827080.1"/>
    <property type="molecule type" value="Genomic_DNA"/>
</dbReference>
<dbReference type="AlphaFoldDB" id="A0A939DRV7"/>
<keyword evidence="9" id="KW-1185">Reference proteome</keyword>
<protein>
    <recommendedName>
        <fullName evidence="5">Chemotaxis protein methyltransferase</fullName>
        <ecNumber evidence="5">2.1.1.80</ecNumber>
    </recommendedName>
</protein>
<dbReference type="Pfam" id="PF03705">
    <property type="entry name" value="CheR_N"/>
    <property type="match status" value="1"/>
</dbReference>
<dbReference type="InterPro" id="IPR050903">
    <property type="entry name" value="Bact_Chemotaxis_MeTrfase"/>
</dbReference>
<feature type="binding site" evidence="6">
    <location>
        <position position="122"/>
    </location>
    <ligand>
        <name>S-adenosyl-L-methionine</name>
        <dbReference type="ChEBI" id="CHEBI:59789"/>
    </ligand>
</feature>
<dbReference type="SMART" id="SM00138">
    <property type="entry name" value="MeTrc"/>
    <property type="match status" value="1"/>
</dbReference>
<evidence type="ECO:0000313" key="8">
    <source>
        <dbReference type="EMBL" id="MBN7827080.1"/>
    </source>
</evidence>
<comment type="caution">
    <text evidence="8">The sequence shown here is derived from an EMBL/GenBank/DDBJ whole genome shotgun (WGS) entry which is preliminary data.</text>
</comment>
<dbReference type="Pfam" id="PF01739">
    <property type="entry name" value="CheR"/>
    <property type="match status" value="1"/>
</dbReference>
<evidence type="ECO:0000256" key="2">
    <source>
        <dbReference type="ARBA" id="ARBA00022603"/>
    </source>
</evidence>
<organism evidence="8 9">
    <name type="scientific">Bowmanella dokdonensis</name>
    <dbReference type="NCBI Taxonomy" id="751969"/>
    <lineage>
        <taxon>Bacteria</taxon>
        <taxon>Pseudomonadati</taxon>
        <taxon>Pseudomonadota</taxon>
        <taxon>Gammaproteobacteria</taxon>
        <taxon>Alteromonadales</taxon>
        <taxon>Alteromonadaceae</taxon>
        <taxon>Bowmanella</taxon>
    </lineage>
</organism>
<accession>A0A939DRV7</accession>
<feature type="domain" description="CheR-type methyltransferase" evidence="7">
    <location>
        <begin position="9"/>
        <end position="280"/>
    </location>
</feature>
<feature type="binding site" evidence="6">
    <location>
        <begin position="206"/>
        <end position="207"/>
    </location>
    <ligand>
        <name>S-adenosyl-L-methionine</name>
        <dbReference type="ChEBI" id="CHEBI:59789"/>
    </ligand>
</feature>
<dbReference type="GO" id="GO:0032259">
    <property type="term" value="P:methylation"/>
    <property type="evidence" value="ECO:0007669"/>
    <property type="project" value="UniProtKB-KW"/>
</dbReference>
<reference evidence="8" key="1">
    <citation type="submission" date="2021-03" db="EMBL/GenBank/DDBJ databases">
        <title>novel species isolated from a fishpond in China.</title>
        <authorList>
            <person name="Lu H."/>
            <person name="Cai Z."/>
        </authorList>
    </citation>
    <scope>NUCLEOTIDE SEQUENCE</scope>
    <source>
        <strain evidence="8">JCM 30855</strain>
    </source>
</reference>
<feature type="binding site" evidence="6">
    <location>
        <position position="79"/>
    </location>
    <ligand>
        <name>S-adenosyl-L-methionine</name>
        <dbReference type="ChEBI" id="CHEBI:59789"/>
    </ligand>
</feature>
<dbReference type="PANTHER" id="PTHR24422:SF26">
    <property type="entry name" value="CHEMOTAXIS PROTEIN METHYLTRANSFERASE"/>
    <property type="match status" value="1"/>
</dbReference>
<dbReference type="Gene3D" id="3.40.50.150">
    <property type="entry name" value="Vaccinia Virus protein VP39"/>
    <property type="match status" value="1"/>
</dbReference>
<dbReference type="RefSeq" id="WP_206575191.1">
    <property type="nucleotide sequence ID" value="NZ_JAFKCV010000013.1"/>
</dbReference>
<proteinExistence type="predicted"/>
<evidence type="ECO:0000256" key="6">
    <source>
        <dbReference type="PIRSR" id="PIRSR000410-1"/>
    </source>
</evidence>
<feature type="binding site" evidence="6">
    <location>
        <begin position="224"/>
        <end position="225"/>
    </location>
    <ligand>
        <name>S-adenosyl-L-methionine</name>
        <dbReference type="ChEBI" id="CHEBI:59789"/>
    </ligand>
</feature>
<evidence type="ECO:0000256" key="3">
    <source>
        <dbReference type="ARBA" id="ARBA00022679"/>
    </source>
</evidence>
<dbReference type="CDD" id="cd02440">
    <property type="entry name" value="AdoMet_MTases"/>
    <property type="match status" value="1"/>
</dbReference>